<feature type="domain" description="Peptidase S49" evidence="7">
    <location>
        <begin position="375"/>
        <end position="526"/>
    </location>
</feature>
<organism evidence="8 9">
    <name type="scientific">Sphingomonas jatrophae</name>
    <dbReference type="NCBI Taxonomy" id="1166337"/>
    <lineage>
        <taxon>Bacteria</taxon>
        <taxon>Pseudomonadati</taxon>
        <taxon>Pseudomonadota</taxon>
        <taxon>Alphaproteobacteria</taxon>
        <taxon>Sphingomonadales</taxon>
        <taxon>Sphingomonadaceae</taxon>
        <taxon>Sphingomonas</taxon>
    </lineage>
</organism>
<dbReference type="STRING" id="1166337.SAMN05192580_2791"/>
<feature type="active site" description="Nucleophile" evidence="5">
    <location>
        <position position="392"/>
    </location>
</feature>
<dbReference type="Gene3D" id="6.20.330.10">
    <property type="match status" value="1"/>
</dbReference>
<evidence type="ECO:0000256" key="6">
    <source>
        <dbReference type="SAM" id="Phobius"/>
    </source>
</evidence>
<dbReference type="InterPro" id="IPR047217">
    <property type="entry name" value="S49_SppA_67K_type_N"/>
</dbReference>
<keyword evidence="9" id="KW-1185">Reference proteome</keyword>
<dbReference type="Pfam" id="PF01343">
    <property type="entry name" value="Peptidase_S49"/>
    <property type="match status" value="2"/>
</dbReference>
<dbReference type="EMBL" id="FOZG01000002">
    <property type="protein sequence ID" value="SFS03381.1"/>
    <property type="molecule type" value="Genomic_DNA"/>
</dbReference>
<keyword evidence="6" id="KW-1133">Transmembrane helix</keyword>
<dbReference type="NCBIfam" id="TIGR00705">
    <property type="entry name" value="SppA_67K"/>
    <property type="match status" value="1"/>
</dbReference>
<dbReference type="AlphaFoldDB" id="A0A1I6LIZ7"/>
<dbReference type="GO" id="GO:0016020">
    <property type="term" value="C:membrane"/>
    <property type="evidence" value="ECO:0007669"/>
    <property type="project" value="InterPro"/>
</dbReference>
<protein>
    <submittedName>
        <fullName evidence="8">Protease-4</fullName>
    </submittedName>
</protein>
<dbReference type="Gene3D" id="3.90.226.10">
    <property type="entry name" value="2-enoyl-CoA Hydratase, Chain A, domain 1"/>
    <property type="match status" value="2"/>
</dbReference>
<evidence type="ECO:0000313" key="9">
    <source>
        <dbReference type="Proteomes" id="UP000198824"/>
    </source>
</evidence>
<dbReference type="GO" id="GO:0008236">
    <property type="term" value="F:serine-type peptidase activity"/>
    <property type="evidence" value="ECO:0007669"/>
    <property type="project" value="UniProtKB-KW"/>
</dbReference>
<dbReference type="InterPro" id="IPR047272">
    <property type="entry name" value="S49_SppA_C"/>
</dbReference>
<keyword evidence="6" id="KW-0472">Membrane</keyword>
<keyword evidence="6" id="KW-0812">Transmembrane</keyword>
<dbReference type="CDD" id="cd07023">
    <property type="entry name" value="S49_Sppa_N_C"/>
    <property type="match status" value="1"/>
</dbReference>
<dbReference type="InterPro" id="IPR004634">
    <property type="entry name" value="Pept_S49_pIV"/>
</dbReference>
<evidence type="ECO:0000256" key="2">
    <source>
        <dbReference type="ARBA" id="ARBA00022670"/>
    </source>
</evidence>
<dbReference type="PIRSF" id="PIRSF001217">
    <property type="entry name" value="Protease_4_SppA"/>
    <property type="match status" value="1"/>
</dbReference>
<gene>
    <name evidence="8" type="ORF">SAMN05192580_2791</name>
</gene>
<evidence type="ECO:0000256" key="4">
    <source>
        <dbReference type="ARBA" id="ARBA00022825"/>
    </source>
</evidence>
<dbReference type="Proteomes" id="UP000198824">
    <property type="component" value="Unassembled WGS sequence"/>
</dbReference>
<evidence type="ECO:0000313" key="8">
    <source>
        <dbReference type="EMBL" id="SFS03381.1"/>
    </source>
</evidence>
<keyword evidence="3" id="KW-0378">Hydrolase</keyword>
<feature type="domain" description="Peptidase S49" evidence="7">
    <location>
        <begin position="126"/>
        <end position="272"/>
    </location>
</feature>
<reference evidence="8 9" key="1">
    <citation type="submission" date="2016-10" db="EMBL/GenBank/DDBJ databases">
        <authorList>
            <person name="de Groot N.N."/>
        </authorList>
    </citation>
    <scope>NUCLEOTIDE SEQUENCE [LARGE SCALE GENOMIC DNA]</scope>
    <source>
        <strain evidence="8 9">S5-249</strain>
    </source>
</reference>
<keyword evidence="4" id="KW-0720">Serine protease</keyword>
<dbReference type="InterPro" id="IPR029045">
    <property type="entry name" value="ClpP/crotonase-like_dom_sf"/>
</dbReference>
<dbReference type="OrthoDB" id="9764363at2"/>
<evidence type="ECO:0000259" key="7">
    <source>
        <dbReference type="Pfam" id="PF01343"/>
    </source>
</evidence>
<dbReference type="PANTHER" id="PTHR33209">
    <property type="entry name" value="PROTEASE 4"/>
    <property type="match status" value="1"/>
</dbReference>
<dbReference type="PANTHER" id="PTHR33209:SF1">
    <property type="entry name" value="PEPTIDASE S49 DOMAIN-CONTAINING PROTEIN"/>
    <property type="match status" value="1"/>
</dbReference>
<comment type="similarity">
    <text evidence="1">Belongs to the peptidase S49 family.</text>
</comment>
<keyword evidence="2 8" id="KW-0645">Protease</keyword>
<evidence type="ECO:0000256" key="1">
    <source>
        <dbReference type="ARBA" id="ARBA00008683"/>
    </source>
</evidence>
<sequence length="627" mass="65634">MRFLKGIWKLLVGVKDGLVLLFMLLFFGVMFAALSRSPNPRLPASGALVLDLRGSLVEQPEDADPFEAVSGSGPLTREYRLRDVIRAVDGAARDASIKAVVLDLDRFTGGGQTAIASLGEALDRVRRTGKPVLAFATGYTDDSYQLAAHATEVWLDPLGAVLLTGPGGSRLYYKGLLDKLGVTANVYRVGTYKSAVEPFTRTDASPEAKAADQALVDALWGTWRAEVSQARPKANLAAYLADPEAVARASGGNVAQAAQAAAMVDRLGDRIAFGRRVAALAGASTDKDGDGYQAIGLANWLSANPVPEGQVGVLTIAGEIVDGETGPGRAGGETIARLVLQAVREKRIRALVVRVDSPGGSVTASERIRGAIMTARAAGMPVAVSMGNVAASGGYWVSTPGQRIFAEPSTITGSIGVFGIIPTFAGTLEKVGLSADGVATTPLSGQPDVLRGTSPQFDRLVQLGIEDIYGRFIGLVAQARRLPVARVDEIGQGRVWAGGTARQIGLVDQFGGLDDAIAWAAGQAKLSGGSARPLFIEKEPSAWRGFLRDLLRRERGDGQGGDASVGDAWSMLASRPERAVAQAIGDARAIAAGPAIQVRCLQCGGSGRPVPPRDMRLWQLLLARIGA</sequence>
<proteinExistence type="inferred from homology"/>
<name>A0A1I6LIZ7_9SPHN</name>
<dbReference type="GO" id="GO:0006465">
    <property type="term" value="P:signal peptide processing"/>
    <property type="evidence" value="ECO:0007669"/>
    <property type="project" value="InterPro"/>
</dbReference>
<dbReference type="InterPro" id="IPR002142">
    <property type="entry name" value="Peptidase_S49"/>
</dbReference>
<feature type="active site" description="Proton donor/acceptor" evidence="5">
    <location>
        <position position="193"/>
    </location>
</feature>
<feature type="transmembrane region" description="Helical" evidence="6">
    <location>
        <begin position="12"/>
        <end position="34"/>
    </location>
</feature>
<accession>A0A1I6LIZ7</accession>
<evidence type="ECO:0000256" key="5">
    <source>
        <dbReference type="PIRSR" id="PIRSR001217-1"/>
    </source>
</evidence>
<dbReference type="RefSeq" id="WP_093315501.1">
    <property type="nucleotide sequence ID" value="NZ_FOZG01000002.1"/>
</dbReference>
<dbReference type="SUPFAM" id="SSF52096">
    <property type="entry name" value="ClpP/crotonase"/>
    <property type="match status" value="2"/>
</dbReference>
<dbReference type="CDD" id="cd07018">
    <property type="entry name" value="S49_SppA_67K_type"/>
    <property type="match status" value="1"/>
</dbReference>
<evidence type="ECO:0000256" key="3">
    <source>
        <dbReference type="ARBA" id="ARBA00022801"/>
    </source>
</evidence>